<evidence type="ECO:0000313" key="3">
    <source>
        <dbReference type="Proteomes" id="UP000176850"/>
    </source>
</evidence>
<accession>A0A1F7GLR8</accession>
<proteinExistence type="predicted"/>
<name>A0A1F7GLR8_9BACT</name>
<protein>
    <submittedName>
        <fullName evidence="2">Uncharacterized protein</fullName>
    </submittedName>
</protein>
<feature type="region of interest" description="Disordered" evidence="1">
    <location>
        <begin position="32"/>
        <end position="60"/>
    </location>
</feature>
<dbReference type="Proteomes" id="UP000176850">
    <property type="component" value="Unassembled WGS sequence"/>
</dbReference>
<organism evidence="2 3">
    <name type="scientific">Candidatus Roizmanbacteria bacterium RIFCSPHIGHO2_01_FULL_39_24</name>
    <dbReference type="NCBI Taxonomy" id="1802032"/>
    <lineage>
        <taxon>Bacteria</taxon>
        <taxon>Candidatus Roizmaniibacteriota</taxon>
    </lineage>
</organism>
<dbReference type="AlphaFoldDB" id="A0A1F7GLR8"/>
<sequence>MHCVIIAWEEERGGEEKIGRWGVAEEMRRRKKQRGGFSLSPNPPHPLLSVWSTKGGPNVI</sequence>
<comment type="caution">
    <text evidence="2">The sequence shown here is derived from an EMBL/GenBank/DDBJ whole genome shotgun (WGS) entry which is preliminary data.</text>
</comment>
<dbReference type="EMBL" id="MFZH01000006">
    <property type="protein sequence ID" value="OGK19754.1"/>
    <property type="molecule type" value="Genomic_DNA"/>
</dbReference>
<evidence type="ECO:0000256" key="1">
    <source>
        <dbReference type="SAM" id="MobiDB-lite"/>
    </source>
</evidence>
<reference evidence="2 3" key="1">
    <citation type="journal article" date="2016" name="Nat. Commun.">
        <title>Thousands of microbial genomes shed light on interconnected biogeochemical processes in an aquifer system.</title>
        <authorList>
            <person name="Anantharaman K."/>
            <person name="Brown C.T."/>
            <person name="Hug L.A."/>
            <person name="Sharon I."/>
            <person name="Castelle C.J."/>
            <person name="Probst A.J."/>
            <person name="Thomas B.C."/>
            <person name="Singh A."/>
            <person name="Wilkins M.J."/>
            <person name="Karaoz U."/>
            <person name="Brodie E.L."/>
            <person name="Williams K.H."/>
            <person name="Hubbard S.S."/>
            <person name="Banfield J.F."/>
        </authorList>
    </citation>
    <scope>NUCLEOTIDE SEQUENCE [LARGE SCALE GENOMIC DNA]</scope>
</reference>
<gene>
    <name evidence="2" type="ORF">A2799_01085</name>
</gene>
<evidence type="ECO:0000313" key="2">
    <source>
        <dbReference type="EMBL" id="OGK19754.1"/>
    </source>
</evidence>